<protein>
    <submittedName>
        <fullName evidence="2">Uncharacterized protein</fullName>
    </submittedName>
</protein>
<name>A0AA38HZE1_9CUCU</name>
<organism evidence="2 3">
    <name type="scientific">Zophobas morio</name>
    <dbReference type="NCBI Taxonomy" id="2755281"/>
    <lineage>
        <taxon>Eukaryota</taxon>
        <taxon>Metazoa</taxon>
        <taxon>Ecdysozoa</taxon>
        <taxon>Arthropoda</taxon>
        <taxon>Hexapoda</taxon>
        <taxon>Insecta</taxon>
        <taxon>Pterygota</taxon>
        <taxon>Neoptera</taxon>
        <taxon>Endopterygota</taxon>
        <taxon>Coleoptera</taxon>
        <taxon>Polyphaga</taxon>
        <taxon>Cucujiformia</taxon>
        <taxon>Tenebrionidae</taxon>
        <taxon>Zophobas</taxon>
    </lineage>
</organism>
<dbReference type="Proteomes" id="UP001168821">
    <property type="component" value="Unassembled WGS sequence"/>
</dbReference>
<accession>A0AA38HZE1</accession>
<dbReference type="EMBL" id="JALNTZ010000006">
    <property type="protein sequence ID" value="KAJ3647458.1"/>
    <property type="molecule type" value="Genomic_DNA"/>
</dbReference>
<comment type="caution">
    <text evidence="2">The sequence shown here is derived from an EMBL/GenBank/DDBJ whole genome shotgun (WGS) entry which is preliminary data.</text>
</comment>
<feature type="region of interest" description="Disordered" evidence="1">
    <location>
        <begin position="60"/>
        <end position="93"/>
    </location>
</feature>
<evidence type="ECO:0000313" key="2">
    <source>
        <dbReference type="EMBL" id="KAJ3647458.1"/>
    </source>
</evidence>
<evidence type="ECO:0000256" key="1">
    <source>
        <dbReference type="SAM" id="MobiDB-lite"/>
    </source>
</evidence>
<sequence>MMMPYTKHYIKMASHAIYIDSDGVRTRRTDERSAARQVKMQVNSATDLFFLEKSGEGSEFQPFNAARGERQGLGSRGTGRFVDKQNNNKNTSTGQVEYLKHEKKINALRRK</sequence>
<dbReference type="AlphaFoldDB" id="A0AA38HZE1"/>
<feature type="compositionally biased region" description="Polar residues" evidence="1">
    <location>
        <begin position="84"/>
        <end position="93"/>
    </location>
</feature>
<keyword evidence="3" id="KW-1185">Reference proteome</keyword>
<reference evidence="2" key="1">
    <citation type="journal article" date="2023" name="G3 (Bethesda)">
        <title>Whole genome assemblies of Zophobas morio and Tenebrio molitor.</title>
        <authorList>
            <person name="Kaur S."/>
            <person name="Stinson S.A."/>
            <person name="diCenzo G.C."/>
        </authorList>
    </citation>
    <scope>NUCLEOTIDE SEQUENCE</scope>
    <source>
        <strain evidence="2">QUZm001</strain>
    </source>
</reference>
<proteinExistence type="predicted"/>
<evidence type="ECO:0000313" key="3">
    <source>
        <dbReference type="Proteomes" id="UP001168821"/>
    </source>
</evidence>
<gene>
    <name evidence="2" type="ORF">Zmor_019336</name>
</gene>